<dbReference type="InterPro" id="IPR016181">
    <property type="entry name" value="Acyl_CoA_acyltransferase"/>
</dbReference>
<dbReference type="CDD" id="cd04301">
    <property type="entry name" value="NAT_SF"/>
    <property type="match status" value="1"/>
</dbReference>
<dbReference type="PANTHER" id="PTHR43233">
    <property type="entry name" value="FAMILY N-ACETYLTRANSFERASE, PUTATIVE (AFU_ORTHOLOGUE AFUA_6G03350)-RELATED"/>
    <property type="match status" value="1"/>
</dbReference>
<name>A0ABZ0W2L4_9BACT</name>
<dbReference type="Proteomes" id="UP001325680">
    <property type="component" value="Chromosome"/>
</dbReference>
<protein>
    <submittedName>
        <fullName evidence="2">GNAT family N-acetyltransferase</fullName>
    </submittedName>
</protein>
<dbReference type="InterPro" id="IPR000182">
    <property type="entry name" value="GNAT_dom"/>
</dbReference>
<gene>
    <name evidence="2" type="ORF">U0035_15950</name>
</gene>
<accession>A0ABZ0W2L4</accession>
<dbReference type="Pfam" id="PF00583">
    <property type="entry name" value="Acetyltransf_1"/>
    <property type="match status" value="1"/>
</dbReference>
<dbReference type="PANTHER" id="PTHR43233:SF1">
    <property type="entry name" value="FAMILY N-ACETYLTRANSFERASE, PUTATIVE (AFU_ORTHOLOGUE AFUA_6G03350)-RELATED"/>
    <property type="match status" value="1"/>
</dbReference>
<reference evidence="2 3" key="1">
    <citation type="submission" date="2023-12" db="EMBL/GenBank/DDBJ databases">
        <title>Genome sequencing and assembly of bacterial species from a model synthetic community.</title>
        <authorList>
            <person name="Hogle S.L."/>
        </authorList>
    </citation>
    <scope>NUCLEOTIDE SEQUENCE [LARGE SCALE GENOMIC DNA]</scope>
    <source>
        <strain evidence="2 3">HAMBI_3031</strain>
    </source>
</reference>
<dbReference type="Gene3D" id="3.40.630.30">
    <property type="match status" value="1"/>
</dbReference>
<dbReference type="InterPro" id="IPR053144">
    <property type="entry name" value="Acetyltransferase_Butenolide"/>
</dbReference>
<evidence type="ECO:0000313" key="3">
    <source>
        <dbReference type="Proteomes" id="UP001325680"/>
    </source>
</evidence>
<dbReference type="SUPFAM" id="SSF55729">
    <property type="entry name" value="Acyl-CoA N-acyltransferases (Nat)"/>
    <property type="match status" value="1"/>
</dbReference>
<organism evidence="2 3">
    <name type="scientific">Niabella yanshanensis</name>
    <dbReference type="NCBI Taxonomy" id="577386"/>
    <lineage>
        <taxon>Bacteria</taxon>
        <taxon>Pseudomonadati</taxon>
        <taxon>Bacteroidota</taxon>
        <taxon>Chitinophagia</taxon>
        <taxon>Chitinophagales</taxon>
        <taxon>Chitinophagaceae</taxon>
        <taxon>Niabella</taxon>
    </lineage>
</organism>
<proteinExistence type="predicted"/>
<feature type="domain" description="N-acetyltransferase" evidence="1">
    <location>
        <begin position="22"/>
        <end position="150"/>
    </location>
</feature>
<sequence length="150" mass="17054">MKTISMPDDFYIEGYRFSFSKEAIPKDTVYDYLSLASYWAKGISMELVERSIENSICLGIYADKGLLAGFGRMITDQAVFAYLADIFILEAHRGKGLSKVMVQAFCDLAEQFQVRRTMLATLDAQGLYAQFNFEQLTNPERFMTRSGVAY</sequence>
<evidence type="ECO:0000259" key="1">
    <source>
        <dbReference type="PROSITE" id="PS51186"/>
    </source>
</evidence>
<evidence type="ECO:0000313" key="2">
    <source>
        <dbReference type="EMBL" id="WQD37164.1"/>
    </source>
</evidence>
<dbReference type="EMBL" id="CP139960">
    <property type="protein sequence ID" value="WQD37164.1"/>
    <property type="molecule type" value="Genomic_DNA"/>
</dbReference>
<dbReference type="RefSeq" id="WP_245957830.1">
    <property type="nucleotide sequence ID" value="NZ_CP139960.1"/>
</dbReference>
<keyword evidence="3" id="KW-1185">Reference proteome</keyword>
<dbReference type="PROSITE" id="PS51186">
    <property type="entry name" value="GNAT"/>
    <property type="match status" value="1"/>
</dbReference>